<dbReference type="AlphaFoldDB" id="A0A916TGP7"/>
<dbReference type="Gene3D" id="3.30.70.1990">
    <property type="match status" value="1"/>
</dbReference>
<evidence type="ECO:0000313" key="2">
    <source>
        <dbReference type="EMBL" id="GGB44656.1"/>
    </source>
</evidence>
<evidence type="ECO:0000313" key="3">
    <source>
        <dbReference type="Proteomes" id="UP000605148"/>
    </source>
</evidence>
<accession>A0A916TGP7</accession>
<dbReference type="InterPro" id="IPR036188">
    <property type="entry name" value="FAD/NAD-bd_sf"/>
</dbReference>
<dbReference type="OrthoDB" id="20837at2"/>
<proteinExistence type="predicted"/>
<protein>
    <submittedName>
        <fullName evidence="2">NAD/FAD-binding protein</fullName>
    </submittedName>
</protein>
<feature type="domain" description="Amine oxidase" evidence="1">
    <location>
        <begin position="10"/>
        <end position="265"/>
    </location>
</feature>
<dbReference type="FunFam" id="1.10.405.20:FF:000001">
    <property type="entry name" value="Amine oxidase"/>
    <property type="match status" value="1"/>
</dbReference>
<dbReference type="SUPFAM" id="SSF51905">
    <property type="entry name" value="FAD/NAD(P)-binding domain"/>
    <property type="match status" value="1"/>
</dbReference>
<dbReference type="InterPro" id="IPR050464">
    <property type="entry name" value="Zeta_carotene_desat/Oxidored"/>
</dbReference>
<dbReference type="Gene3D" id="3.50.50.60">
    <property type="entry name" value="FAD/NAD(P)-binding domain"/>
    <property type="match status" value="1"/>
</dbReference>
<dbReference type="PANTHER" id="PTHR42923:SF17">
    <property type="entry name" value="AMINE OXIDASE DOMAIN-CONTAINING PROTEIN"/>
    <property type="match status" value="1"/>
</dbReference>
<dbReference type="Pfam" id="PF01593">
    <property type="entry name" value="Amino_oxidase"/>
    <property type="match status" value="1"/>
</dbReference>
<reference evidence="2" key="2">
    <citation type="submission" date="2020-09" db="EMBL/GenBank/DDBJ databases">
        <authorList>
            <person name="Sun Q."/>
            <person name="Zhou Y."/>
        </authorList>
    </citation>
    <scope>NUCLEOTIDE SEQUENCE</scope>
    <source>
        <strain evidence="2">CGMCC 1.12426</strain>
    </source>
</reference>
<comment type="caution">
    <text evidence="2">The sequence shown here is derived from an EMBL/GenBank/DDBJ whole genome shotgun (WGS) entry which is preliminary data.</text>
</comment>
<keyword evidence="3" id="KW-1185">Reference proteome</keyword>
<dbReference type="RefSeq" id="WP_150495689.1">
    <property type="nucleotide sequence ID" value="NZ_BMFA01000004.1"/>
</dbReference>
<organism evidence="2 3">
    <name type="scientific">Roseibium aquae</name>
    <dbReference type="NCBI Taxonomy" id="1323746"/>
    <lineage>
        <taxon>Bacteria</taxon>
        <taxon>Pseudomonadati</taxon>
        <taxon>Pseudomonadota</taxon>
        <taxon>Alphaproteobacteria</taxon>
        <taxon>Hyphomicrobiales</taxon>
        <taxon>Stappiaceae</taxon>
        <taxon>Roseibium</taxon>
    </lineage>
</organism>
<dbReference type="InterPro" id="IPR002937">
    <property type="entry name" value="Amino_oxidase"/>
</dbReference>
<dbReference type="PANTHER" id="PTHR42923">
    <property type="entry name" value="PROTOPORPHYRINOGEN OXIDASE"/>
    <property type="match status" value="1"/>
</dbReference>
<reference evidence="2" key="1">
    <citation type="journal article" date="2014" name="Int. J. Syst. Evol. Microbiol.">
        <title>Complete genome sequence of Corynebacterium casei LMG S-19264T (=DSM 44701T), isolated from a smear-ripened cheese.</title>
        <authorList>
            <consortium name="US DOE Joint Genome Institute (JGI-PGF)"/>
            <person name="Walter F."/>
            <person name="Albersmeier A."/>
            <person name="Kalinowski J."/>
            <person name="Ruckert C."/>
        </authorList>
    </citation>
    <scope>NUCLEOTIDE SEQUENCE</scope>
    <source>
        <strain evidence="2">CGMCC 1.12426</strain>
    </source>
</reference>
<dbReference type="Proteomes" id="UP000605148">
    <property type="component" value="Unassembled WGS sequence"/>
</dbReference>
<evidence type="ECO:0000259" key="1">
    <source>
        <dbReference type="Pfam" id="PF01593"/>
    </source>
</evidence>
<sequence length="434" mass="48318">MRIAVIGAGISGNSAAWALSKTNEVTLYEKRLRPGGHSATVDIDYDGTPISVDTGFIVYNTLNYPNFTAMLDHLGVKTEDSDMSFAFSANGGQLEWGGDSLASVFAQKRNLFSPRFLMMLREIFRFNKQAAIDLAAGALKGVSLGDYLTQNRYSTAFSDRYLLAMGGAIWSTPREEMKDYPAESFISFFENHRLIHPSSERPIWRTISGGSRNYVAKLLEPIMDRVRLGAQVIRIERSSDHVTVTDSSGSTETYDQVILASHTDQSLAMLGDDASATERALLSAMRYRPNDVYLHRDEALMPKRNKVWSSWNFMADSRQGDREITVSYWMNRLQNIDRSKPIFVTLNPAEAPHPDKTFARFTYDHPQFDAAALAAKKRLSEIQGVNRTWYCGAWAGHGFHEDGMASGLAVARALGARLPWDADASAQPVMEAAE</sequence>
<dbReference type="EMBL" id="BMFA01000004">
    <property type="protein sequence ID" value="GGB44656.1"/>
    <property type="molecule type" value="Genomic_DNA"/>
</dbReference>
<gene>
    <name evidence="2" type="ORF">GCM10011316_15860</name>
</gene>
<dbReference type="Gene3D" id="1.10.405.20">
    <property type="match status" value="1"/>
</dbReference>
<dbReference type="GO" id="GO:0016491">
    <property type="term" value="F:oxidoreductase activity"/>
    <property type="evidence" value="ECO:0007669"/>
    <property type="project" value="InterPro"/>
</dbReference>
<name>A0A916TGP7_9HYPH</name>